<evidence type="ECO:0000313" key="14">
    <source>
        <dbReference type="EMBL" id="VVC86567.1"/>
    </source>
</evidence>
<dbReference type="InterPro" id="IPR058919">
    <property type="entry name" value="Pep3/Vps18_RING_C"/>
</dbReference>
<name>A0A5E4PND3_9NEOP</name>
<feature type="coiled-coil region" evidence="11">
    <location>
        <begin position="809"/>
        <end position="843"/>
    </location>
</feature>
<comment type="similarity">
    <text evidence="3">Belongs to the VPS18 family.</text>
</comment>
<evidence type="ECO:0000259" key="12">
    <source>
        <dbReference type="Pfam" id="PF05131"/>
    </source>
</evidence>
<dbReference type="GO" id="GO:0007032">
    <property type="term" value="P:endosome organization"/>
    <property type="evidence" value="ECO:0007669"/>
    <property type="project" value="TreeGrafter"/>
</dbReference>
<evidence type="ECO:0000256" key="1">
    <source>
        <dbReference type="ARBA" id="ARBA00004371"/>
    </source>
</evidence>
<evidence type="ECO:0000256" key="7">
    <source>
        <dbReference type="ARBA" id="ARBA00022833"/>
    </source>
</evidence>
<dbReference type="PROSITE" id="PS50236">
    <property type="entry name" value="CHCR"/>
    <property type="match status" value="1"/>
</dbReference>
<keyword evidence="9" id="KW-0458">Lysosome</keyword>
<keyword evidence="5" id="KW-0479">Metal-binding</keyword>
<dbReference type="Pfam" id="PF05131">
    <property type="entry name" value="Pep3_Vps18"/>
    <property type="match status" value="1"/>
</dbReference>
<dbReference type="PANTHER" id="PTHR23323:SF26">
    <property type="entry name" value="VACUOLAR PROTEIN SORTING-ASSOCIATED PROTEIN 18 HOMOLOG"/>
    <property type="match status" value="1"/>
</dbReference>
<evidence type="ECO:0000256" key="8">
    <source>
        <dbReference type="ARBA" id="ARBA00023136"/>
    </source>
</evidence>
<keyword evidence="11" id="KW-0175">Coiled coil</keyword>
<dbReference type="GO" id="GO:0030674">
    <property type="term" value="F:protein-macromolecule adaptor activity"/>
    <property type="evidence" value="ECO:0007669"/>
    <property type="project" value="TreeGrafter"/>
</dbReference>
<dbReference type="InterPro" id="IPR000547">
    <property type="entry name" value="Clathrin_H-chain/VPS_repeat"/>
</dbReference>
<dbReference type="GO" id="GO:0048284">
    <property type="term" value="P:organelle fusion"/>
    <property type="evidence" value="ECO:0007669"/>
    <property type="project" value="TreeGrafter"/>
</dbReference>
<dbReference type="PANTHER" id="PTHR23323">
    <property type="entry name" value="VACUOLAR PROTEIN SORTING-ASSOCIATED PROTEIN"/>
    <property type="match status" value="1"/>
</dbReference>
<dbReference type="InterPro" id="IPR007810">
    <property type="entry name" value="Pep3/Vps18_beta-prop"/>
</dbReference>
<evidence type="ECO:0000259" key="13">
    <source>
        <dbReference type="Pfam" id="PF26148"/>
    </source>
</evidence>
<dbReference type="Proteomes" id="UP000324832">
    <property type="component" value="Unassembled WGS sequence"/>
</dbReference>
<dbReference type="GO" id="GO:0031902">
    <property type="term" value="C:late endosome membrane"/>
    <property type="evidence" value="ECO:0007669"/>
    <property type="project" value="UniProtKB-SubCell"/>
</dbReference>
<dbReference type="AlphaFoldDB" id="A0A5E4PND3"/>
<feature type="domain" description="Pep3/Vps18 beta-propeller" evidence="12">
    <location>
        <begin position="40"/>
        <end position="400"/>
    </location>
</feature>
<dbReference type="GO" id="GO:0005764">
    <property type="term" value="C:lysosome"/>
    <property type="evidence" value="ECO:0007669"/>
    <property type="project" value="UniProtKB-SubCell"/>
</dbReference>
<evidence type="ECO:0000256" key="6">
    <source>
        <dbReference type="ARBA" id="ARBA00022771"/>
    </source>
</evidence>
<evidence type="ECO:0000256" key="11">
    <source>
        <dbReference type="SAM" id="Coils"/>
    </source>
</evidence>
<evidence type="ECO:0000256" key="10">
    <source>
        <dbReference type="PROSITE-ProRule" id="PRU01006"/>
    </source>
</evidence>
<evidence type="ECO:0000313" key="15">
    <source>
        <dbReference type="Proteomes" id="UP000324832"/>
    </source>
</evidence>
<keyword evidence="7" id="KW-0862">Zinc</keyword>
<proteinExistence type="inferred from homology"/>
<dbReference type="Pfam" id="PF26148">
    <property type="entry name" value="VPS18_RING_C"/>
    <property type="match status" value="1"/>
</dbReference>
<dbReference type="GO" id="GO:0006904">
    <property type="term" value="P:vesicle docking involved in exocytosis"/>
    <property type="evidence" value="ECO:0007669"/>
    <property type="project" value="TreeGrafter"/>
</dbReference>
<feature type="domain" description="Pep3/Vps18 RING C-terminal" evidence="13">
    <location>
        <begin position="857"/>
        <end position="951"/>
    </location>
</feature>
<sequence length="972" mass="111241">MTSIFDQKENASQISRSAVPVSEQMTSSGYINMQLEDNTPMFSKQRMNFNPSDLITHVAVSSDYLVLAMANGRLFRLDLKMPDQHEEIQFSKHVQPSSKLTSLFLDPLGHHLLLAFSARSKDGNPELVYLHRKSTKLKSVSKSRNFEVTEVGWNYENKSLTSSGPILLGTSQGHILETELDAESDRMFAASQQYWRQIFDIGKGTDTPITGIQFHRVNKTSKYFVFVTTPTRLYQFIGNAMFTDDKPSLQSIFHSYLTTPETGFQEIPSTLKYSKLQFYCDKSNSPKTFAWLTEPGIFYGQLDPASQQNSNSLFTQSELINYPPNKDNSNETTPLAFVLTEFHALLMYTDRVKAICLLNHDLVYEERFSEVHGKLKNIVKDPLRRSIWAVTDKAVLRYKVVREERNVWRIYCDMGLFDLAKLYCQNNPAYVDIVNVKQADLLFSKGDYEKSAEVFADTQRSFETVCLMFLEVDRIDALKIYLLRRLDALNDDDKTLISMIVIWMTELFLSQLGSLRRTGKDDSQEYHELQSDFEVFLLQPKVVQCMQHVKSVVYDLMSSHGDKQNLIKLTNINEDYENVVAQHIYRKSYNDALEMLQSLKKPDLFYQFAPVLMEETPKNTINALISQGAKLSPTRLLPAFLSCQNDDAHSAEITRYLEFMLHNFNVKDKAIHNYLLTLYVEHDTDALMRYLVRQGQDIAMVNYDVHYALRLCREKSLSKACVNLSALLGLWEAALELALEVDPALAKTVAAMPEDQALQKRLWLAVAENIINKNQDIKEAMGLLRECALINIEDILPFFSDVTTIDHFSEPICQTLEEYNNQLEELQAEMDDATESAEYVRKEIQSFRERCVLVSVTDTCNLCELALLLRPFYLFPCSHCFHSDCLLQEILPLLASGRRNKVAELQRQLGVLPSSELNAVTASGLSLREVITNELDDIAAAECLYCGEHMIASIDQPFIAEADWEKLVKEWE</sequence>
<dbReference type="GO" id="GO:0008270">
    <property type="term" value="F:zinc ion binding"/>
    <property type="evidence" value="ECO:0007669"/>
    <property type="project" value="UniProtKB-KW"/>
</dbReference>
<keyword evidence="6" id="KW-0863">Zinc-finger</keyword>
<dbReference type="GO" id="GO:0007040">
    <property type="term" value="P:lysosome organization"/>
    <property type="evidence" value="ECO:0007669"/>
    <property type="project" value="TreeGrafter"/>
</dbReference>
<gene>
    <name evidence="14" type="ORF">LSINAPIS_LOCUS360</name>
</gene>
<dbReference type="GO" id="GO:0006886">
    <property type="term" value="P:intracellular protein transport"/>
    <property type="evidence" value="ECO:0007669"/>
    <property type="project" value="UniProtKB-UniRule"/>
</dbReference>
<evidence type="ECO:0000256" key="4">
    <source>
        <dbReference type="ARBA" id="ARBA00017338"/>
    </source>
</evidence>
<accession>A0A5E4PND3</accession>
<dbReference type="CDD" id="cd16462">
    <property type="entry name" value="RING-H2_Pep3p-like"/>
    <property type="match status" value="1"/>
</dbReference>
<dbReference type="GO" id="GO:0030897">
    <property type="term" value="C:HOPS complex"/>
    <property type="evidence" value="ECO:0007669"/>
    <property type="project" value="TreeGrafter"/>
</dbReference>
<dbReference type="EMBL" id="FZQP02000004">
    <property type="protein sequence ID" value="VVC86567.1"/>
    <property type="molecule type" value="Genomic_DNA"/>
</dbReference>
<keyword evidence="8" id="KW-0472">Membrane</keyword>
<feature type="repeat" description="CHCR" evidence="10">
    <location>
        <begin position="624"/>
        <end position="779"/>
    </location>
</feature>
<dbReference type="SUPFAM" id="SSF50978">
    <property type="entry name" value="WD40 repeat-like"/>
    <property type="match status" value="1"/>
</dbReference>
<evidence type="ECO:0000256" key="5">
    <source>
        <dbReference type="ARBA" id="ARBA00022723"/>
    </source>
</evidence>
<reference evidence="14 15" key="1">
    <citation type="submission" date="2017-07" db="EMBL/GenBank/DDBJ databases">
        <authorList>
            <person name="Talla V."/>
            <person name="Backstrom N."/>
        </authorList>
    </citation>
    <scope>NUCLEOTIDE SEQUENCE [LARGE SCALE GENOMIC DNA]</scope>
</reference>
<protein>
    <recommendedName>
        <fullName evidence="4">Vacuolar protein sorting-associated protein 18 homolog</fullName>
    </recommendedName>
</protein>
<evidence type="ECO:0000256" key="2">
    <source>
        <dbReference type="ARBA" id="ARBA00004492"/>
    </source>
</evidence>
<evidence type="ECO:0000256" key="9">
    <source>
        <dbReference type="ARBA" id="ARBA00023228"/>
    </source>
</evidence>
<organism evidence="14 15">
    <name type="scientific">Leptidea sinapis</name>
    <dbReference type="NCBI Taxonomy" id="189913"/>
    <lineage>
        <taxon>Eukaryota</taxon>
        <taxon>Metazoa</taxon>
        <taxon>Ecdysozoa</taxon>
        <taxon>Arthropoda</taxon>
        <taxon>Hexapoda</taxon>
        <taxon>Insecta</taxon>
        <taxon>Pterygota</taxon>
        <taxon>Neoptera</taxon>
        <taxon>Endopterygota</taxon>
        <taxon>Lepidoptera</taxon>
        <taxon>Glossata</taxon>
        <taxon>Ditrysia</taxon>
        <taxon>Papilionoidea</taxon>
        <taxon>Pieridae</taxon>
        <taxon>Dismorphiinae</taxon>
        <taxon>Leptidea</taxon>
    </lineage>
</organism>
<evidence type="ECO:0000256" key="3">
    <source>
        <dbReference type="ARBA" id="ARBA00010454"/>
    </source>
</evidence>
<keyword evidence="15" id="KW-1185">Reference proteome</keyword>
<dbReference type="InterPro" id="IPR036322">
    <property type="entry name" value="WD40_repeat_dom_sf"/>
</dbReference>
<dbReference type="GO" id="GO:0008333">
    <property type="term" value="P:endosome to lysosome transport"/>
    <property type="evidence" value="ECO:0007669"/>
    <property type="project" value="TreeGrafter"/>
</dbReference>
<comment type="subcellular location">
    <subcellularLocation>
        <location evidence="2">Late endosome membrane</location>
        <topology evidence="2">Peripheral membrane protein</topology>
        <orientation evidence="2">Cytoplasmic side</orientation>
    </subcellularLocation>
    <subcellularLocation>
        <location evidence="1">Lysosome</location>
    </subcellularLocation>
</comment>